<name>A0A2T7BLA6_9BACT</name>
<evidence type="ECO:0000256" key="5">
    <source>
        <dbReference type="ARBA" id="ARBA00023237"/>
    </source>
</evidence>
<gene>
    <name evidence="8" type="ORF">DCC81_02920</name>
</gene>
<dbReference type="OrthoDB" id="5694214at2"/>
<dbReference type="SUPFAM" id="SSF48452">
    <property type="entry name" value="TPR-like"/>
    <property type="match status" value="1"/>
</dbReference>
<evidence type="ECO:0000256" key="3">
    <source>
        <dbReference type="ARBA" id="ARBA00022729"/>
    </source>
</evidence>
<evidence type="ECO:0000259" key="7">
    <source>
        <dbReference type="Pfam" id="PF14322"/>
    </source>
</evidence>
<dbReference type="InterPro" id="IPR033985">
    <property type="entry name" value="SusD-like_N"/>
</dbReference>
<dbReference type="Pfam" id="PF14322">
    <property type="entry name" value="SusD-like_3"/>
    <property type="match status" value="1"/>
</dbReference>
<evidence type="ECO:0000256" key="1">
    <source>
        <dbReference type="ARBA" id="ARBA00004442"/>
    </source>
</evidence>
<comment type="subcellular location">
    <subcellularLocation>
        <location evidence="1">Cell outer membrane</location>
    </subcellularLocation>
</comment>
<dbReference type="Pfam" id="PF07980">
    <property type="entry name" value="SusD_RagB"/>
    <property type="match status" value="1"/>
</dbReference>
<keyword evidence="5" id="KW-0998">Cell outer membrane</keyword>
<comment type="similarity">
    <text evidence="2">Belongs to the SusD family.</text>
</comment>
<proteinExistence type="inferred from homology"/>
<dbReference type="PROSITE" id="PS51257">
    <property type="entry name" value="PROKAR_LIPOPROTEIN"/>
    <property type="match status" value="1"/>
</dbReference>
<reference evidence="8 9" key="1">
    <citation type="submission" date="2018-04" db="EMBL/GenBank/DDBJ databases">
        <title>Chitinophaga fuyangensis sp. nov., isolated from soil in a chemical factory.</title>
        <authorList>
            <person name="Chen K."/>
        </authorList>
    </citation>
    <scope>NUCLEOTIDE SEQUENCE [LARGE SCALE GENOMIC DNA]</scope>
    <source>
        <strain evidence="8 9">LY-1</strain>
    </source>
</reference>
<evidence type="ECO:0000259" key="6">
    <source>
        <dbReference type="Pfam" id="PF07980"/>
    </source>
</evidence>
<comment type="caution">
    <text evidence="8">The sequence shown here is derived from an EMBL/GenBank/DDBJ whole genome shotgun (WGS) entry which is preliminary data.</text>
</comment>
<dbReference type="InterPro" id="IPR011990">
    <property type="entry name" value="TPR-like_helical_dom_sf"/>
</dbReference>
<keyword evidence="9" id="KW-1185">Reference proteome</keyword>
<protein>
    <submittedName>
        <fullName evidence="8">RagB/SusD family nutrient uptake outer membrane protein</fullName>
    </submittedName>
</protein>
<dbReference type="Gene3D" id="1.25.40.390">
    <property type="match status" value="1"/>
</dbReference>
<dbReference type="AlphaFoldDB" id="A0A2T7BLA6"/>
<dbReference type="CDD" id="cd08977">
    <property type="entry name" value="SusD"/>
    <property type="match status" value="1"/>
</dbReference>
<accession>A0A2T7BLA6</accession>
<evidence type="ECO:0000313" key="9">
    <source>
        <dbReference type="Proteomes" id="UP000244450"/>
    </source>
</evidence>
<evidence type="ECO:0000313" key="8">
    <source>
        <dbReference type="EMBL" id="PUZ28453.1"/>
    </source>
</evidence>
<feature type="domain" description="SusD-like N-terminal" evidence="7">
    <location>
        <begin position="80"/>
        <end position="222"/>
    </location>
</feature>
<sequence>MKKSFYILSCIASLQLAMVSCKKEALQLSNPNQITTETYWKSESDVLSSLAATYSLLRDVNGGFWGVRGIELANGRGDDFFIRNDVADLYRLSTFTNTPDSGPLNDLWNDCYRAVFRSNQILENIDKVPGLSDDAKHAYIAEAKFLRGLNYFILVINFGDAPIILKTPQSKDDYFVAKSPEADVWKQVKQDFTDAATGLPVSYTAQWVGRATKGAALGFLGKSQLYTKDWAAAETTLKQLTTAPFTYQLMTNYGDNFVATKENNQESVFEIQLGDVGGTNPWSGENAGQALGVTTAQEFAPSEVAGWFEVSFTDKLFNEFKKEKTTANDFDPRMYATMVWNYPGATFYNKPFSSFTLSFGFSSLIKKYQNYNQDGEITGASGASDYTSSNNERALRYADVLLMIAEAETMQGNTAAAYPYVQQIRARAQLAALPGGYSQDQLMAEIRHQRMLEFARENQRFYDLKRWGLLTQEIGNSDKVGKQYFQSPKYDYFPVPQPEINANTKMEQNVNW</sequence>
<keyword evidence="4" id="KW-0472">Membrane</keyword>
<dbReference type="EMBL" id="QCYK01000001">
    <property type="protein sequence ID" value="PUZ28453.1"/>
    <property type="molecule type" value="Genomic_DNA"/>
</dbReference>
<keyword evidence="3" id="KW-0732">Signal</keyword>
<evidence type="ECO:0000256" key="2">
    <source>
        <dbReference type="ARBA" id="ARBA00006275"/>
    </source>
</evidence>
<dbReference type="Proteomes" id="UP000244450">
    <property type="component" value="Unassembled WGS sequence"/>
</dbReference>
<dbReference type="InterPro" id="IPR012944">
    <property type="entry name" value="SusD_RagB_dom"/>
</dbReference>
<dbReference type="RefSeq" id="WP_108685092.1">
    <property type="nucleotide sequence ID" value="NZ_QCYK01000001.1"/>
</dbReference>
<feature type="domain" description="RagB/SusD" evidence="6">
    <location>
        <begin position="266"/>
        <end position="512"/>
    </location>
</feature>
<organism evidence="8 9">
    <name type="scientific">Chitinophaga parva</name>
    <dbReference type="NCBI Taxonomy" id="2169414"/>
    <lineage>
        <taxon>Bacteria</taxon>
        <taxon>Pseudomonadati</taxon>
        <taxon>Bacteroidota</taxon>
        <taxon>Chitinophagia</taxon>
        <taxon>Chitinophagales</taxon>
        <taxon>Chitinophagaceae</taxon>
        <taxon>Chitinophaga</taxon>
    </lineage>
</organism>
<dbReference type="GO" id="GO:0009279">
    <property type="term" value="C:cell outer membrane"/>
    <property type="evidence" value="ECO:0007669"/>
    <property type="project" value="UniProtKB-SubCell"/>
</dbReference>
<evidence type="ECO:0000256" key="4">
    <source>
        <dbReference type="ARBA" id="ARBA00023136"/>
    </source>
</evidence>